<dbReference type="GO" id="GO:0005886">
    <property type="term" value="C:plasma membrane"/>
    <property type="evidence" value="ECO:0007669"/>
    <property type="project" value="TreeGrafter"/>
</dbReference>
<dbReference type="Pfam" id="PF01554">
    <property type="entry name" value="MatE"/>
    <property type="match status" value="1"/>
</dbReference>
<evidence type="ECO:0000256" key="3">
    <source>
        <dbReference type="ARBA" id="ARBA00020268"/>
    </source>
</evidence>
<evidence type="ECO:0000256" key="5">
    <source>
        <dbReference type="ARBA" id="ARBA00031636"/>
    </source>
</evidence>
<dbReference type="EMBL" id="DWZA01000019">
    <property type="protein sequence ID" value="HJA70318.1"/>
    <property type="molecule type" value="Genomic_DNA"/>
</dbReference>
<gene>
    <name evidence="7" type="ORF">IAA07_01900</name>
</gene>
<comment type="caution">
    <text evidence="7">The sequence shown here is derived from an EMBL/GenBank/DDBJ whole genome shotgun (WGS) entry which is preliminary data.</text>
</comment>
<dbReference type="PANTHER" id="PTHR43298">
    <property type="entry name" value="MULTIDRUG RESISTANCE PROTEIN NORM-RELATED"/>
    <property type="match status" value="1"/>
</dbReference>
<dbReference type="GO" id="GO:0042910">
    <property type="term" value="F:xenobiotic transmembrane transporter activity"/>
    <property type="evidence" value="ECO:0007669"/>
    <property type="project" value="InterPro"/>
</dbReference>
<evidence type="ECO:0000256" key="6">
    <source>
        <dbReference type="SAM" id="Phobius"/>
    </source>
</evidence>
<dbReference type="AlphaFoldDB" id="A0A9D2HHK1"/>
<feature type="transmembrane region" description="Helical" evidence="6">
    <location>
        <begin position="167"/>
        <end position="186"/>
    </location>
</feature>
<dbReference type="InterPro" id="IPR002528">
    <property type="entry name" value="MATE_fam"/>
</dbReference>
<evidence type="ECO:0000256" key="2">
    <source>
        <dbReference type="ARBA" id="ARBA00010199"/>
    </source>
</evidence>
<feature type="transmembrane region" description="Helical" evidence="6">
    <location>
        <begin position="91"/>
        <end position="114"/>
    </location>
</feature>
<dbReference type="GO" id="GO:0015297">
    <property type="term" value="F:antiporter activity"/>
    <property type="evidence" value="ECO:0007669"/>
    <property type="project" value="InterPro"/>
</dbReference>
<keyword evidence="6" id="KW-0812">Transmembrane</keyword>
<comment type="function">
    <text evidence="1">Multidrug efflux pump.</text>
</comment>
<dbReference type="PANTHER" id="PTHR43298:SF2">
    <property type="entry name" value="FMN_FAD EXPORTER YEEO-RELATED"/>
    <property type="match status" value="1"/>
</dbReference>
<evidence type="ECO:0000256" key="1">
    <source>
        <dbReference type="ARBA" id="ARBA00003408"/>
    </source>
</evidence>
<evidence type="ECO:0000313" key="8">
    <source>
        <dbReference type="Proteomes" id="UP000823900"/>
    </source>
</evidence>
<protein>
    <recommendedName>
        <fullName evidence="3">Probable multidrug resistance protein NorM</fullName>
    </recommendedName>
    <alternativeName>
        <fullName evidence="5">Multidrug-efflux transporter</fullName>
    </alternativeName>
</protein>
<comment type="similarity">
    <text evidence="2">Belongs to the multi antimicrobial extrusion (MATE) (TC 2.A.66.1) family.</text>
</comment>
<reference evidence="7" key="1">
    <citation type="journal article" date="2021" name="PeerJ">
        <title>Extensive microbial diversity within the chicken gut microbiome revealed by metagenomics and culture.</title>
        <authorList>
            <person name="Gilroy R."/>
            <person name="Ravi A."/>
            <person name="Getino M."/>
            <person name="Pursley I."/>
            <person name="Horton D.L."/>
            <person name="Alikhan N.F."/>
            <person name="Baker D."/>
            <person name="Gharbi K."/>
            <person name="Hall N."/>
            <person name="Watson M."/>
            <person name="Adriaenssens E.M."/>
            <person name="Foster-Nyarko E."/>
            <person name="Jarju S."/>
            <person name="Secka A."/>
            <person name="Antonio M."/>
            <person name="Oren A."/>
            <person name="Chaudhuri R.R."/>
            <person name="La Ragione R."/>
            <person name="Hildebrand F."/>
            <person name="Pallen M.J."/>
        </authorList>
    </citation>
    <scope>NUCLEOTIDE SEQUENCE</scope>
    <source>
        <strain evidence="7">CHK178-16964</strain>
    </source>
</reference>
<feature type="transmembrane region" description="Helical" evidence="6">
    <location>
        <begin position="134"/>
        <end position="155"/>
    </location>
</feature>
<proteinExistence type="inferred from homology"/>
<keyword evidence="6" id="KW-1133">Transmembrane helix</keyword>
<feature type="transmembrane region" description="Helical" evidence="6">
    <location>
        <begin position="13"/>
        <end position="34"/>
    </location>
</feature>
<dbReference type="Proteomes" id="UP000823900">
    <property type="component" value="Unassembled WGS sequence"/>
</dbReference>
<accession>A0A9D2HHK1</accession>
<dbReference type="InterPro" id="IPR050222">
    <property type="entry name" value="MATE_MdtK"/>
</dbReference>
<name>A0A9D2HHK1_9FIRM</name>
<organism evidence="7 8">
    <name type="scientific">Candidatus Lachnoclostridium stercoravium</name>
    <dbReference type="NCBI Taxonomy" id="2838633"/>
    <lineage>
        <taxon>Bacteria</taxon>
        <taxon>Bacillati</taxon>
        <taxon>Bacillota</taxon>
        <taxon>Clostridia</taxon>
        <taxon>Lachnospirales</taxon>
        <taxon>Lachnospiraceae</taxon>
    </lineage>
</organism>
<reference evidence="7" key="2">
    <citation type="submission" date="2021-04" db="EMBL/GenBank/DDBJ databases">
        <authorList>
            <person name="Gilroy R."/>
        </authorList>
    </citation>
    <scope>NUCLEOTIDE SEQUENCE</scope>
    <source>
        <strain evidence="7">CHK178-16964</strain>
    </source>
</reference>
<feature type="transmembrane region" description="Helical" evidence="6">
    <location>
        <begin position="46"/>
        <end position="70"/>
    </location>
</feature>
<keyword evidence="4" id="KW-0813">Transport</keyword>
<evidence type="ECO:0000313" key="7">
    <source>
        <dbReference type="EMBL" id="HJA70318.1"/>
    </source>
</evidence>
<keyword evidence="6" id="KW-0472">Membrane</keyword>
<sequence>MTTVFEEQNISKAILRVGLPAMLGQLTTLIYNIADTFFVSLTKEPAMIAAVTLCTPILLIIMSIASIFGMGGNSVIARLLGEDKKKDVSRTLNFCMYAMVLAGIIILIAGILFIEPIARLSGADAENLGYTCDYLKYIFLGAPFIIISNGAVHLFRSIGFIKESTIGLALGNSINIIFDYIFIVVWG</sequence>
<evidence type="ECO:0000256" key="4">
    <source>
        <dbReference type="ARBA" id="ARBA00022448"/>
    </source>
</evidence>